<organism evidence="3 4">
    <name type="scientific">Henriciella mobilis</name>
    <dbReference type="NCBI Taxonomy" id="2305467"/>
    <lineage>
        <taxon>Bacteria</taxon>
        <taxon>Pseudomonadati</taxon>
        <taxon>Pseudomonadota</taxon>
        <taxon>Alphaproteobacteria</taxon>
        <taxon>Hyphomonadales</taxon>
        <taxon>Hyphomonadaceae</taxon>
        <taxon>Henriciella</taxon>
    </lineage>
</organism>
<dbReference type="RefSeq" id="WP_119374473.1">
    <property type="nucleotide sequence ID" value="NZ_QWFX01000005.1"/>
</dbReference>
<dbReference type="AlphaFoldDB" id="A0A399RRA5"/>
<feature type="chain" id="PRO_5017463104" description="Pilus formation protein N-terminal domain-containing protein" evidence="1">
    <location>
        <begin position="24"/>
        <end position="147"/>
    </location>
</feature>
<gene>
    <name evidence="3" type="ORF">D1223_00565</name>
</gene>
<dbReference type="OrthoDB" id="9815749at2"/>
<proteinExistence type="predicted"/>
<keyword evidence="1" id="KW-0732">Signal</keyword>
<feature type="signal peptide" evidence="1">
    <location>
        <begin position="1"/>
        <end position="23"/>
    </location>
</feature>
<reference evidence="3 4" key="1">
    <citation type="submission" date="2018-08" db="EMBL/GenBank/DDBJ databases">
        <title>Henriciella mobilis sp. nov., isolated from seawater.</title>
        <authorList>
            <person name="Cheng H."/>
            <person name="Wu Y.-H."/>
            <person name="Xu X.-W."/>
            <person name="Guo L.-L."/>
        </authorList>
    </citation>
    <scope>NUCLEOTIDE SEQUENCE [LARGE SCALE GENOMIC DNA]</scope>
    <source>
        <strain evidence="3 4">JN25</strain>
    </source>
</reference>
<feature type="domain" description="Pilus formation protein N-terminal" evidence="2">
    <location>
        <begin position="23"/>
        <end position="93"/>
    </location>
</feature>
<dbReference type="Pfam" id="PF13629">
    <property type="entry name" value="T2SS-T3SS_pil_N"/>
    <property type="match status" value="1"/>
</dbReference>
<evidence type="ECO:0000313" key="4">
    <source>
        <dbReference type="Proteomes" id="UP000266385"/>
    </source>
</evidence>
<dbReference type="EMBL" id="QWFX01000005">
    <property type="protein sequence ID" value="RIJ32392.1"/>
    <property type="molecule type" value="Genomic_DNA"/>
</dbReference>
<evidence type="ECO:0000313" key="3">
    <source>
        <dbReference type="EMBL" id="RIJ32392.1"/>
    </source>
</evidence>
<comment type="caution">
    <text evidence="3">The sequence shown here is derived from an EMBL/GenBank/DDBJ whole genome shotgun (WGS) entry which is preliminary data.</text>
</comment>
<sequence>MSFAAKASGALVAGLLMSAPAIAQQYSVESGTTKPVRLSRPAASVVVGNQNIADVAVADPQLILLTGKSFGTTNLLVFDAENNLLVSADVMVTANTANLVTVNRAGAKFTYDCASDCRDAPVIGDDQGHFGKAIGQAEQAKELTERR</sequence>
<dbReference type="Proteomes" id="UP000266385">
    <property type="component" value="Unassembled WGS sequence"/>
</dbReference>
<name>A0A399RRA5_9PROT</name>
<dbReference type="InterPro" id="IPR032789">
    <property type="entry name" value="T2SS-T3SS_pil_N"/>
</dbReference>
<evidence type="ECO:0000259" key="2">
    <source>
        <dbReference type="Pfam" id="PF13629"/>
    </source>
</evidence>
<accession>A0A399RRA5</accession>
<protein>
    <recommendedName>
        <fullName evidence="2">Pilus formation protein N-terminal domain-containing protein</fullName>
    </recommendedName>
</protein>
<keyword evidence="4" id="KW-1185">Reference proteome</keyword>
<evidence type="ECO:0000256" key="1">
    <source>
        <dbReference type="SAM" id="SignalP"/>
    </source>
</evidence>